<evidence type="ECO:0000313" key="8">
    <source>
        <dbReference type="Proteomes" id="UP000248395"/>
    </source>
</evidence>
<dbReference type="OrthoDB" id="9802240at2"/>
<gene>
    <name evidence="5" type="primary">tolB</name>
    <name evidence="7" type="ORF">DFR38_10390</name>
</gene>
<keyword evidence="5" id="KW-0131">Cell cycle</keyword>
<protein>
    <recommendedName>
        <fullName evidence="5">Tol-Pal system protein TolB</fullName>
    </recommendedName>
</protein>
<evidence type="ECO:0000256" key="4">
    <source>
        <dbReference type="ARBA" id="ARBA00022764"/>
    </source>
</evidence>
<dbReference type="Gene3D" id="2.120.10.30">
    <property type="entry name" value="TolB, C-terminal domain"/>
    <property type="match status" value="1"/>
</dbReference>
<dbReference type="InterPro" id="IPR014167">
    <property type="entry name" value="Tol-Pal_TolB"/>
</dbReference>
<dbReference type="PANTHER" id="PTHR36842:SF1">
    <property type="entry name" value="PROTEIN TOLB"/>
    <property type="match status" value="1"/>
</dbReference>
<feature type="domain" description="TolB N-terminal" evidence="6">
    <location>
        <begin position="27"/>
        <end position="129"/>
    </location>
</feature>
<dbReference type="PANTHER" id="PTHR36842">
    <property type="entry name" value="PROTEIN TOLB HOMOLOG"/>
    <property type="match status" value="1"/>
</dbReference>
<dbReference type="InterPro" id="IPR011042">
    <property type="entry name" value="6-blade_b-propeller_TolB-like"/>
</dbReference>
<dbReference type="GO" id="GO:0017038">
    <property type="term" value="P:protein import"/>
    <property type="evidence" value="ECO:0007669"/>
    <property type="project" value="InterPro"/>
</dbReference>
<comment type="caution">
    <text evidence="7">The sequence shown here is derived from an EMBL/GenBank/DDBJ whole genome shotgun (WGS) entry which is preliminary data.</text>
</comment>
<evidence type="ECO:0000256" key="1">
    <source>
        <dbReference type="ARBA" id="ARBA00004418"/>
    </source>
</evidence>
<evidence type="ECO:0000313" key="7">
    <source>
        <dbReference type="EMBL" id="PXX49910.1"/>
    </source>
</evidence>
<comment type="subunit">
    <text evidence="5">The Tol-Pal system is composed of five core proteins: the inner membrane proteins TolA, TolQ and TolR, the periplasmic protein TolB and the outer membrane protein Pal. They form a network linking the inner and outer membranes and the peptidoglycan layer.</text>
</comment>
<dbReference type="GO" id="GO:0042597">
    <property type="term" value="C:periplasmic space"/>
    <property type="evidence" value="ECO:0007669"/>
    <property type="project" value="UniProtKB-SubCell"/>
</dbReference>
<dbReference type="SUPFAM" id="SSF52964">
    <property type="entry name" value="TolB, N-terminal domain"/>
    <property type="match status" value="1"/>
</dbReference>
<organism evidence="7 8">
    <name type="scientific">Aquitalea magnusonii</name>
    <dbReference type="NCBI Taxonomy" id="332411"/>
    <lineage>
        <taxon>Bacteria</taxon>
        <taxon>Pseudomonadati</taxon>
        <taxon>Pseudomonadota</taxon>
        <taxon>Betaproteobacteria</taxon>
        <taxon>Neisseriales</taxon>
        <taxon>Chromobacteriaceae</taxon>
        <taxon>Aquitalea</taxon>
    </lineage>
</organism>
<dbReference type="HAMAP" id="MF_00671">
    <property type="entry name" value="TolB"/>
    <property type="match status" value="1"/>
</dbReference>
<feature type="chain" id="PRO_5016470549" description="Tol-Pal system protein TolB" evidence="5">
    <location>
        <begin position="25"/>
        <end position="433"/>
    </location>
</feature>
<dbReference type="InterPro" id="IPR011659">
    <property type="entry name" value="WD40"/>
</dbReference>
<dbReference type="Gene3D" id="3.40.50.10070">
    <property type="entry name" value="TolB, N-terminal domain"/>
    <property type="match status" value="1"/>
</dbReference>
<evidence type="ECO:0000256" key="2">
    <source>
        <dbReference type="ARBA" id="ARBA00009820"/>
    </source>
</evidence>
<keyword evidence="4 5" id="KW-0574">Periplasm</keyword>
<proteinExistence type="inferred from homology"/>
<name>A0A318JNG0_9NEIS</name>
<feature type="signal peptide" evidence="5">
    <location>
        <begin position="1"/>
        <end position="24"/>
    </location>
</feature>
<dbReference type="EMBL" id="QJKC01000003">
    <property type="protein sequence ID" value="PXX49910.1"/>
    <property type="molecule type" value="Genomic_DNA"/>
</dbReference>
<dbReference type="InterPro" id="IPR007195">
    <property type="entry name" value="TolB_N"/>
</dbReference>
<accession>A0A318JNG0</accession>
<dbReference type="Pfam" id="PF07676">
    <property type="entry name" value="PD40"/>
    <property type="match status" value="5"/>
</dbReference>
<keyword evidence="5" id="KW-0132">Cell division</keyword>
<comment type="function">
    <text evidence="5">Part of the Tol-Pal system, which plays a role in outer membrane invagination during cell division and is important for maintaining outer membrane integrity.</text>
</comment>
<comment type="similarity">
    <text evidence="2 5">Belongs to the TolB family.</text>
</comment>
<dbReference type="NCBIfam" id="TIGR02800">
    <property type="entry name" value="propeller_TolB"/>
    <property type="match status" value="1"/>
</dbReference>
<reference evidence="7 8" key="1">
    <citation type="submission" date="2018-05" db="EMBL/GenBank/DDBJ databases">
        <title>Genomic Encyclopedia of Type Strains, Phase IV (KMG-IV): sequencing the most valuable type-strain genomes for metagenomic binning, comparative biology and taxonomic classification.</title>
        <authorList>
            <person name="Goeker M."/>
        </authorList>
    </citation>
    <scope>NUCLEOTIDE SEQUENCE [LARGE SCALE GENOMIC DNA]</scope>
    <source>
        <strain evidence="7 8">DSM 25134</strain>
    </source>
</reference>
<dbReference type="AlphaFoldDB" id="A0A318JNG0"/>
<dbReference type="Proteomes" id="UP000248395">
    <property type="component" value="Unassembled WGS sequence"/>
</dbReference>
<sequence precursor="true">MPRIRTLFKALLMFALLVSGAARAEMTIEIVGGGASKHAIAVVPFKDEGSRVREALTPIIRSDLELSGVFRMVDGTAVANVPVEPADVRYPLWQAAGAQSIAIGKVEPVAGGQVKISFRLLDVAQKKQLTSGEFTVTPDRGREVAHTIADMIYEAITGQKGIFNTRVVYVLKNGRNYMLQVGLITDVDSNRAQTILRSKEPIISPSWSPDGRYLAYVSFESKKPVVWVQDLATGQRRAVANFKGSNSAPAWSPDGSKLAVVLTTTGNSQIYLVNTLGGAPRRLSYSDAIDTEPAFTPDGSQIYFVSDRTGGPQIYRMAVSGGQAQRVTWQGSYNVSPRVSPDGRTLTFIRREAGRFRVMAQDLTTGDVRALSDNGYNERPSFAPNGRMVLYASETGGKSVLYATTLDGSSKVKLAVINGEVQDPSWGPFNNPQ</sequence>
<dbReference type="SUPFAM" id="SSF69304">
    <property type="entry name" value="Tricorn protease N-terminal domain"/>
    <property type="match status" value="1"/>
</dbReference>
<evidence type="ECO:0000259" key="6">
    <source>
        <dbReference type="Pfam" id="PF04052"/>
    </source>
</evidence>
<keyword evidence="3 5" id="KW-0732">Signal</keyword>
<keyword evidence="8" id="KW-1185">Reference proteome</keyword>
<comment type="subcellular location">
    <subcellularLocation>
        <location evidence="1 5">Periplasm</location>
    </subcellularLocation>
</comment>
<evidence type="ECO:0000256" key="3">
    <source>
        <dbReference type="ARBA" id="ARBA00022729"/>
    </source>
</evidence>
<dbReference type="GO" id="GO:0051301">
    <property type="term" value="P:cell division"/>
    <property type="evidence" value="ECO:0007669"/>
    <property type="project" value="UniProtKB-UniRule"/>
</dbReference>
<evidence type="ECO:0000256" key="5">
    <source>
        <dbReference type="HAMAP-Rule" id="MF_00671"/>
    </source>
</evidence>
<dbReference type="Pfam" id="PF04052">
    <property type="entry name" value="TolB_N"/>
    <property type="match status" value="1"/>
</dbReference>